<dbReference type="Proteomes" id="UP000324383">
    <property type="component" value="Unassembled WGS sequence"/>
</dbReference>
<evidence type="ECO:0000256" key="1">
    <source>
        <dbReference type="SAM" id="Phobius"/>
    </source>
</evidence>
<reference evidence="3 4" key="1">
    <citation type="submission" date="2019-07" db="EMBL/GenBank/DDBJ databases">
        <title>Draft Genome Sequences of Bacteroides pyogenes Strains Isolated from the Uterus Holstein Dairy Cows with Metritis.</title>
        <authorList>
            <person name="Cunha F."/>
            <person name="Galvao K.N."/>
            <person name="Jeon S.J."/>
            <person name="Jeong K.C."/>
        </authorList>
    </citation>
    <scope>NUCLEOTIDE SEQUENCE [LARGE SCALE GENOMIC DNA]</scope>
    <source>
        <strain evidence="3 4">KG-31</strain>
    </source>
</reference>
<accession>A0A5D3EGG6</accession>
<proteinExistence type="predicted"/>
<dbReference type="AlphaFoldDB" id="A0A5D3EGG6"/>
<evidence type="ECO:0000259" key="2">
    <source>
        <dbReference type="Pfam" id="PF12870"/>
    </source>
</evidence>
<feature type="transmembrane region" description="Helical" evidence="1">
    <location>
        <begin position="30"/>
        <end position="50"/>
    </location>
</feature>
<dbReference type="Pfam" id="PF12870">
    <property type="entry name" value="DUF4878"/>
    <property type="match status" value="1"/>
</dbReference>
<gene>
    <name evidence="3" type="ORF">FNJ60_03670</name>
</gene>
<dbReference type="EMBL" id="VKLW01000006">
    <property type="protein sequence ID" value="TYK34600.1"/>
    <property type="molecule type" value="Genomic_DNA"/>
</dbReference>
<evidence type="ECO:0000313" key="3">
    <source>
        <dbReference type="EMBL" id="TYK34600.1"/>
    </source>
</evidence>
<keyword evidence="4" id="KW-1185">Reference proteome</keyword>
<dbReference type="Gene3D" id="3.10.450.50">
    <property type="match status" value="1"/>
</dbReference>
<keyword evidence="1" id="KW-0472">Membrane</keyword>
<comment type="caution">
    <text evidence="3">The sequence shown here is derived from an EMBL/GenBank/DDBJ whole genome shotgun (WGS) entry which is preliminary data.</text>
</comment>
<keyword evidence="1" id="KW-0812">Transmembrane</keyword>
<feature type="domain" description="DUF4878" evidence="2">
    <location>
        <begin position="47"/>
        <end position="158"/>
    </location>
</feature>
<dbReference type="InterPro" id="IPR024267">
    <property type="entry name" value="DUF4878"/>
</dbReference>
<protein>
    <submittedName>
        <fullName evidence="3">DUF4878 domain-containing protein</fullName>
    </submittedName>
</protein>
<name>A0A5D3EGG6_9BACE</name>
<keyword evidence="1" id="KW-1133">Transmembrane helix</keyword>
<sequence length="162" mass="18246">MKKQLEKQNINVVIYNFLQINLNVILMKKVIYWGLAMICMAWVVACASGGSTPSDAARKYAGYLQSGNFEKFVDGIYYGDKASSDEVKEAKKMFLSVLKEKGAKQIEKNDGIKNIEVLSEEMAEDGQSAIVELKTTYGNGKEKKEEMSLVRVGKDWKMKIKK</sequence>
<organism evidence="3 4">
    <name type="scientific">Bacteroides pyogenes</name>
    <dbReference type="NCBI Taxonomy" id="310300"/>
    <lineage>
        <taxon>Bacteria</taxon>
        <taxon>Pseudomonadati</taxon>
        <taxon>Bacteroidota</taxon>
        <taxon>Bacteroidia</taxon>
        <taxon>Bacteroidales</taxon>
        <taxon>Bacteroidaceae</taxon>
        <taxon>Bacteroides</taxon>
    </lineage>
</organism>
<evidence type="ECO:0000313" key="4">
    <source>
        <dbReference type="Proteomes" id="UP000324383"/>
    </source>
</evidence>